<reference evidence="2" key="1">
    <citation type="submission" date="2023-07" db="EMBL/GenBank/DDBJ databases">
        <authorList>
            <person name="Kim M.K."/>
        </authorList>
    </citation>
    <scope>NUCLEOTIDE SEQUENCE</scope>
    <source>
        <strain evidence="2">ASUV-10-1</strain>
    </source>
</reference>
<dbReference type="EMBL" id="JAUQSY010000010">
    <property type="protein sequence ID" value="MDO7876329.1"/>
    <property type="molecule type" value="Genomic_DNA"/>
</dbReference>
<comment type="caution">
    <text evidence="2">The sequence shown here is derived from an EMBL/GenBank/DDBJ whole genome shotgun (WGS) entry which is preliminary data.</text>
</comment>
<evidence type="ECO:0000256" key="1">
    <source>
        <dbReference type="SAM" id="SignalP"/>
    </source>
</evidence>
<dbReference type="Proteomes" id="UP001176429">
    <property type="component" value="Unassembled WGS sequence"/>
</dbReference>
<evidence type="ECO:0000313" key="2">
    <source>
        <dbReference type="EMBL" id="MDO7876329.1"/>
    </source>
</evidence>
<proteinExistence type="predicted"/>
<evidence type="ECO:0000313" key="3">
    <source>
        <dbReference type="Proteomes" id="UP001176429"/>
    </source>
</evidence>
<keyword evidence="3" id="KW-1185">Reference proteome</keyword>
<sequence length="287" mass="31496">MKLPSFTLRLAHLLGLGVLLTTASCGDFQKDIVVPLPDYQSQLVVECYLEPGLVPRVLVTQSVAYTSSELVSLPAGVTVDLILPGGQRVPLQRVSGPLPAALDSVTERAYTHFGQTPIVANPGDVFGIEVNDAQGRRVTGTATVPTVVPIDSVTYEFNDRTGDNYKALVIAYYQDPAAAKDYYRFQIHKSDSIYGRPDTDRLLNDELLNGETVPMGTGYRYVPGDTVTITLYHTDEPYYRFRSSTRDARNANGNPFAQPSAVYSTVQGGIGVFTVLKYDRRRIVLPK</sequence>
<gene>
    <name evidence="2" type="ORF">Q5H93_16410</name>
</gene>
<dbReference type="PROSITE" id="PS51257">
    <property type="entry name" value="PROKAR_LIPOPROTEIN"/>
    <property type="match status" value="1"/>
</dbReference>
<organism evidence="2 3">
    <name type="scientific">Hymenobacter aranciens</name>
    <dbReference type="NCBI Taxonomy" id="3063996"/>
    <lineage>
        <taxon>Bacteria</taxon>
        <taxon>Pseudomonadati</taxon>
        <taxon>Bacteroidota</taxon>
        <taxon>Cytophagia</taxon>
        <taxon>Cytophagales</taxon>
        <taxon>Hymenobacteraceae</taxon>
        <taxon>Hymenobacter</taxon>
    </lineage>
</organism>
<accession>A0ABT9BDJ3</accession>
<feature type="signal peptide" evidence="1">
    <location>
        <begin position="1"/>
        <end position="23"/>
    </location>
</feature>
<dbReference type="Pfam" id="PF14054">
    <property type="entry name" value="DUF4249"/>
    <property type="match status" value="1"/>
</dbReference>
<protein>
    <submittedName>
        <fullName evidence="2">DUF4249 domain-containing protein</fullName>
    </submittedName>
</protein>
<dbReference type="InterPro" id="IPR025345">
    <property type="entry name" value="DUF4249"/>
</dbReference>
<feature type="chain" id="PRO_5047493012" evidence="1">
    <location>
        <begin position="24"/>
        <end position="287"/>
    </location>
</feature>
<dbReference type="RefSeq" id="WP_305007684.1">
    <property type="nucleotide sequence ID" value="NZ_JAUQSY010000010.1"/>
</dbReference>
<name>A0ABT9BDJ3_9BACT</name>
<keyword evidence="1" id="KW-0732">Signal</keyword>